<evidence type="ECO:0000256" key="4">
    <source>
        <dbReference type="ARBA" id="ARBA00022803"/>
    </source>
</evidence>
<dbReference type="Gene3D" id="1.25.40.10">
    <property type="entry name" value="Tetratricopeptide repeat domain"/>
    <property type="match status" value="1"/>
</dbReference>
<comment type="similarity">
    <text evidence="7">Belongs to the Tom70 family.</text>
</comment>
<feature type="repeat" description="TPR" evidence="8">
    <location>
        <begin position="25"/>
        <end position="58"/>
    </location>
</feature>
<dbReference type="InterPro" id="IPR019734">
    <property type="entry name" value="TPR_rpt"/>
</dbReference>
<keyword evidence="4 8" id="KW-0802">TPR repeat</keyword>
<proteinExistence type="inferred from homology"/>
<evidence type="ECO:0000256" key="1">
    <source>
        <dbReference type="ARBA" id="ARBA00004167"/>
    </source>
</evidence>
<sequence length="337" mass="38966">MMKRTLIALVFAATGFTAMAQEGDSKSLHATGKEFMRKGDYDNAVMVLNRAAEQEPRNADIRKDLAFTYYLKKDYANAIATGKKVVDAFDDETGYQTLGLSYKAIAEYTECEKLYKKGLKKFPKSGVLYNEFGELYAMQHKLDQAIPYWEKGIEVDPNISTNYYNAARYYDEKDDLLWSVIYGEMFLNIESLSPRTIIMKNIVKDNYKLLFMKPGLLNTYIAKGTPFTRAIAETFNKYGDVTTEGVTAASLTVLRTRFITDWYKQYATQFPYRLFDHQRQLLQEGTFDAYNQWLFTAPASPDAYQTWVKAHEEENNNFLKLQSNRVFKVPEGQYYPH</sequence>
<keyword evidence="11" id="KW-1185">Reference proteome</keyword>
<evidence type="ECO:0000256" key="9">
    <source>
        <dbReference type="SAM" id="SignalP"/>
    </source>
</evidence>
<evidence type="ECO:0000256" key="6">
    <source>
        <dbReference type="ARBA" id="ARBA00023136"/>
    </source>
</evidence>
<dbReference type="GO" id="GO:0008320">
    <property type="term" value="F:protein transmembrane transporter activity"/>
    <property type="evidence" value="ECO:0007669"/>
    <property type="project" value="TreeGrafter"/>
</dbReference>
<gene>
    <name evidence="10" type="ORF">GCM10011379_52360</name>
</gene>
<comment type="subcellular location">
    <subcellularLocation>
        <location evidence="1">Membrane</location>
        <topology evidence="1">Single-pass membrane protein</topology>
    </subcellularLocation>
</comment>
<dbReference type="PANTHER" id="PTHR46208">
    <property type="entry name" value="MITOCHONDRIAL IMPORT RECEPTOR SUBUNIT TOM70"/>
    <property type="match status" value="1"/>
</dbReference>
<evidence type="ECO:0000313" key="10">
    <source>
        <dbReference type="EMBL" id="GGH80860.1"/>
    </source>
</evidence>
<dbReference type="GO" id="GO:0030150">
    <property type="term" value="P:protein import into mitochondrial matrix"/>
    <property type="evidence" value="ECO:0007669"/>
    <property type="project" value="TreeGrafter"/>
</dbReference>
<keyword evidence="6" id="KW-0472">Membrane</keyword>
<dbReference type="Pfam" id="PF14559">
    <property type="entry name" value="TPR_19"/>
    <property type="match status" value="1"/>
</dbReference>
<evidence type="ECO:0008006" key="12">
    <source>
        <dbReference type="Google" id="ProtNLM"/>
    </source>
</evidence>
<protein>
    <recommendedName>
        <fullName evidence="12">Tetratricopeptide repeat protein</fullName>
    </recommendedName>
</protein>
<dbReference type="PANTHER" id="PTHR46208:SF1">
    <property type="entry name" value="MITOCHONDRIAL IMPORT RECEPTOR SUBUNIT TOM70"/>
    <property type="match status" value="1"/>
</dbReference>
<dbReference type="GO" id="GO:0016020">
    <property type="term" value="C:membrane"/>
    <property type="evidence" value="ECO:0007669"/>
    <property type="project" value="UniProtKB-SubCell"/>
</dbReference>
<feature type="signal peptide" evidence="9">
    <location>
        <begin position="1"/>
        <end position="20"/>
    </location>
</feature>
<dbReference type="EMBL" id="BMIB01000006">
    <property type="protein sequence ID" value="GGH80860.1"/>
    <property type="molecule type" value="Genomic_DNA"/>
</dbReference>
<evidence type="ECO:0000256" key="7">
    <source>
        <dbReference type="ARBA" id="ARBA00038030"/>
    </source>
</evidence>
<dbReference type="SMART" id="SM00028">
    <property type="entry name" value="TPR"/>
    <property type="match status" value="4"/>
</dbReference>
<keyword evidence="9" id="KW-0732">Signal</keyword>
<accession>A0A917J599</accession>
<dbReference type="Proteomes" id="UP000627292">
    <property type="component" value="Unassembled WGS sequence"/>
</dbReference>
<reference evidence="10" key="2">
    <citation type="submission" date="2020-09" db="EMBL/GenBank/DDBJ databases">
        <authorList>
            <person name="Sun Q."/>
            <person name="Zhou Y."/>
        </authorList>
    </citation>
    <scope>NUCLEOTIDE SEQUENCE</scope>
    <source>
        <strain evidence="10">CGMCC 1.15290</strain>
    </source>
</reference>
<dbReference type="SUPFAM" id="SSF48452">
    <property type="entry name" value="TPR-like"/>
    <property type="match status" value="1"/>
</dbReference>
<dbReference type="PROSITE" id="PS50005">
    <property type="entry name" value="TPR"/>
    <property type="match status" value="2"/>
</dbReference>
<evidence type="ECO:0000256" key="8">
    <source>
        <dbReference type="PROSITE-ProRule" id="PRU00339"/>
    </source>
</evidence>
<evidence type="ECO:0000313" key="11">
    <source>
        <dbReference type="Proteomes" id="UP000627292"/>
    </source>
</evidence>
<comment type="caution">
    <text evidence="10">The sequence shown here is derived from an EMBL/GenBank/DDBJ whole genome shotgun (WGS) entry which is preliminary data.</text>
</comment>
<dbReference type="RefSeq" id="WP_188958186.1">
    <property type="nucleotide sequence ID" value="NZ_BMIB01000006.1"/>
</dbReference>
<keyword evidence="5" id="KW-1133">Transmembrane helix</keyword>
<keyword evidence="3" id="KW-0677">Repeat</keyword>
<dbReference type="GO" id="GO:0030943">
    <property type="term" value="F:mitochondrion targeting sequence binding"/>
    <property type="evidence" value="ECO:0007669"/>
    <property type="project" value="TreeGrafter"/>
</dbReference>
<dbReference type="InterPro" id="IPR011990">
    <property type="entry name" value="TPR-like_helical_dom_sf"/>
</dbReference>
<evidence type="ECO:0000256" key="3">
    <source>
        <dbReference type="ARBA" id="ARBA00022737"/>
    </source>
</evidence>
<feature type="chain" id="PRO_5037090372" description="Tetratricopeptide repeat protein" evidence="9">
    <location>
        <begin position="21"/>
        <end position="337"/>
    </location>
</feature>
<organism evidence="10 11">
    <name type="scientific">Filimonas zeae</name>
    <dbReference type="NCBI Taxonomy" id="1737353"/>
    <lineage>
        <taxon>Bacteria</taxon>
        <taxon>Pseudomonadati</taxon>
        <taxon>Bacteroidota</taxon>
        <taxon>Chitinophagia</taxon>
        <taxon>Chitinophagales</taxon>
        <taxon>Chitinophagaceae</taxon>
        <taxon>Filimonas</taxon>
    </lineage>
</organism>
<keyword evidence="2" id="KW-0812">Transmembrane</keyword>
<name>A0A917J599_9BACT</name>
<evidence type="ECO:0000256" key="2">
    <source>
        <dbReference type="ARBA" id="ARBA00022692"/>
    </source>
</evidence>
<reference evidence="10" key="1">
    <citation type="journal article" date="2014" name="Int. J. Syst. Evol. Microbiol.">
        <title>Complete genome sequence of Corynebacterium casei LMG S-19264T (=DSM 44701T), isolated from a smear-ripened cheese.</title>
        <authorList>
            <consortium name="US DOE Joint Genome Institute (JGI-PGF)"/>
            <person name="Walter F."/>
            <person name="Albersmeier A."/>
            <person name="Kalinowski J."/>
            <person name="Ruckert C."/>
        </authorList>
    </citation>
    <scope>NUCLEOTIDE SEQUENCE</scope>
    <source>
        <strain evidence="10">CGMCC 1.15290</strain>
    </source>
</reference>
<evidence type="ECO:0000256" key="5">
    <source>
        <dbReference type="ARBA" id="ARBA00022989"/>
    </source>
</evidence>
<dbReference type="AlphaFoldDB" id="A0A917J599"/>
<feature type="repeat" description="TPR" evidence="8">
    <location>
        <begin position="126"/>
        <end position="159"/>
    </location>
</feature>